<evidence type="ECO:0000259" key="2">
    <source>
        <dbReference type="Pfam" id="PF00425"/>
    </source>
</evidence>
<evidence type="ECO:0000313" key="4">
    <source>
        <dbReference type="Proteomes" id="UP001519325"/>
    </source>
</evidence>
<dbReference type="EMBL" id="JAGGMR010000001">
    <property type="protein sequence ID" value="MBP2192939.1"/>
    <property type="molecule type" value="Genomic_DNA"/>
</dbReference>
<evidence type="ECO:0000256" key="1">
    <source>
        <dbReference type="SAM" id="MobiDB-lite"/>
    </source>
</evidence>
<keyword evidence="4" id="KW-1185">Reference proteome</keyword>
<comment type="caution">
    <text evidence="3">The sequence shown here is derived from an EMBL/GenBank/DDBJ whole genome shotgun (WGS) entry which is preliminary data.</text>
</comment>
<dbReference type="RefSeq" id="WP_209896119.1">
    <property type="nucleotide sequence ID" value="NZ_JAGGMR010000001.1"/>
</dbReference>
<sequence>MDLSLHRWFSVFRGARAHDLDRLPLSSGLFTDRALRSRVAQAVKEIREGQYQKVILSRSVRFLFSVDVPANYELGRRANTPARSFLLQLGGAADSRFRSWGDHHRRRRGCGGDAAAGRNTPD</sequence>
<dbReference type="InterPro" id="IPR015890">
    <property type="entry name" value="Chorismate_C"/>
</dbReference>
<dbReference type="InterPro" id="IPR005801">
    <property type="entry name" value="ADC_synthase"/>
</dbReference>
<organism evidence="3 4">
    <name type="scientific">Nocardia goodfellowii</name>
    <dbReference type="NCBI Taxonomy" id="882446"/>
    <lineage>
        <taxon>Bacteria</taxon>
        <taxon>Bacillati</taxon>
        <taxon>Actinomycetota</taxon>
        <taxon>Actinomycetes</taxon>
        <taxon>Mycobacteriales</taxon>
        <taxon>Nocardiaceae</taxon>
        <taxon>Nocardia</taxon>
    </lineage>
</organism>
<feature type="domain" description="Chorismate-utilising enzyme C-terminal" evidence="2">
    <location>
        <begin position="36"/>
        <end position="90"/>
    </location>
</feature>
<dbReference type="Gene3D" id="3.60.120.10">
    <property type="entry name" value="Anthranilate synthase"/>
    <property type="match status" value="1"/>
</dbReference>
<proteinExistence type="predicted"/>
<evidence type="ECO:0000313" key="3">
    <source>
        <dbReference type="EMBL" id="MBP2192939.1"/>
    </source>
</evidence>
<accession>A0ABS4QPJ6</accession>
<name>A0ABS4QPJ6_9NOCA</name>
<dbReference type="SUPFAM" id="SSF56322">
    <property type="entry name" value="ADC synthase"/>
    <property type="match status" value="1"/>
</dbReference>
<gene>
    <name evidence="3" type="ORF">BJ987_005840</name>
</gene>
<protein>
    <recommendedName>
        <fullName evidence="2">Chorismate-utilising enzyme C-terminal domain-containing protein</fullName>
    </recommendedName>
</protein>
<dbReference type="Pfam" id="PF00425">
    <property type="entry name" value="Chorismate_bind"/>
    <property type="match status" value="1"/>
</dbReference>
<feature type="region of interest" description="Disordered" evidence="1">
    <location>
        <begin position="102"/>
        <end position="122"/>
    </location>
</feature>
<reference evidence="3 4" key="1">
    <citation type="submission" date="2021-03" db="EMBL/GenBank/DDBJ databases">
        <title>Sequencing the genomes of 1000 actinobacteria strains.</title>
        <authorList>
            <person name="Klenk H.-P."/>
        </authorList>
    </citation>
    <scope>NUCLEOTIDE SEQUENCE [LARGE SCALE GENOMIC DNA]</scope>
    <source>
        <strain evidence="3 4">DSM 45516</strain>
    </source>
</reference>
<dbReference type="Proteomes" id="UP001519325">
    <property type="component" value="Unassembled WGS sequence"/>
</dbReference>
<feature type="compositionally biased region" description="Low complexity" evidence="1">
    <location>
        <begin position="113"/>
        <end position="122"/>
    </location>
</feature>